<sequence>MNILLNQRYLKRSLYLGIGYIALGFTSFFTDGSSYLAGLSGIGVLYVGQYFYSKNKILVKLQSESIEYFGFFHKKIIPVNEILSLKYFAGDYTIKAKHTTLVIDTNEIDKTAQLEMKAYFDALQSRINP</sequence>
<keyword evidence="1" id="KW-1133">Transmembrane helix</keyword>
<accession>A0A1M4XL57</accession>
<feature type="transmembrane region" description="Helical" evidence="1">
    <location>
        <begin position="35"/>
        <end position="52"/>
    </location>
</feature>
<evidence type="ECO:0000313" key="3">
    <source>
        <dbReference type="Proteomes" id="UP000184147"/>
    </source>
</evidence>
<dbReference type="AlphaFoldDB" id="A0A1M4XL57"/>
<dbReference type="OrthoDB" id="1452529at2"/>
<keyword evidence="1" id="KW-0472">Membrane</keyword>
<keyword evidence="1" id="KW-0812">Transmembrane</keyword>
<dbReference type="Proteomes" id="UP000184147">
    <property type="component" value="Unassembled WGS sequence"/>
</dbReference>
<protein>
    <submittedName>
        <fullName evidence="2">Uncharacterized protein</fullName>
    </submittedName>
</protein>
<reference evidence="2 3" key="1">
    <citation type="submission" date="2016-11" db="EMBL/GenBank/DDBJ databases">
        <authorList>
            <person name="Jaros S."/>
            <person name="Januszkiewicz K."/>
            <person name="Wedrychowicz H."/>
        </authorList>
    </citation>
    <scope>NUCLEOTIDE SEQUENCE [LARGE SCALE GENOMIC DNA]</scope>
    <source>
        <strain evidence="2 3">DSM 25660</strain>
    </source>
</reference>
<evidence type="ECO:0000313" key="2">
    <source>
        <dbReference type="EMBL" id="SHE94118.1"/>
    </source>
</evidence>
<gene>
    <name evidence="2" type="ORF">SAMN05444377_10290</name>
</gene>
<keyword evidence="3" id="KW-1185">Reference proteome</keyword>
<proteinExistence type="predicted"/>
<evidence type="ECO:0000256" key="1">
    <source>
        <dbReference type="SAM" id="Phobius"/>
    </source>
</evidence>
<dbReference type="RefSeq" id="WP_073361380.1">
    <property type="nucleotide sequence ID" value="NZ_FQVQ01000002.1"/>
</dbReference>
<dbReference type="STRING" id="1124188.SAMN05444377_10290"/>
<name>A0A1M4XL57_9FLAO</name>
<dbReference type="EMBL" id="FQVQ01000002">
    <property type="protein sequence ID" value="SHE94118.1"/>
    <property type="molecule type" value="Genomic_DNA"/>
</dbReference>
<feature type="transmembrane region" description="Helical" evidence="1">
    <location>
        <begin position="12"/>
        <end position="29"/>
    </location>
</feature>
<organism evidence="2 3">
    <name type="scientific">Flavobacterium fontis</name>
    <dbReference type="NCBI Taxonomy" id="1124188"/>
    <lineage>
        <taxon>Bacteria</taxon>
        <taxon>Pseudomonadati</taxon>
        <taxon>Bacteroidota</taxon>
        <taxon>Flavobacteriia</taxon>
        <taxon>Flavobacteriales</taxon>
        <taxon>Flavobacteriaceae</taxon>
        <taxon>Flavobacterium</taxon>
    </lineage>
</organism>